<evidence type="ECO:0000313" key="1">
    <source>
        <dbReference type="EMBL" id="GLQ21539.1"/>
    </source>
</evidence>
<dbReference type="RefSeq" id="WP_284373195.1">
    <property type="nucleotide sequence ID" value="NZ_BSNJ01000005.1"/>
</dbReference>
<keyword evidence="2" id="KW-1185">Reference proteome</keyword>
<dbReference type="Gene3D" id="3.90.850.10">
    <property type="entry name" value="Fumarylacetoacetase-like, C-terminal domain"/>
    <property type="match status" value="1"/>
</dbReference>
<dbReference type="Proteomes" id="UP001161390">
    <property type="component" value="Unassembled WGS sequence"/>
</dbReference>
<accession>A0ABQ5V498</accession>
<reference evidence="1" key="1">
    <citation type="journal article" date="2014" name="Int. J. Syst. Evol. Microbiol.">
        <title>Complete genome of a new Firmicutes species belonging to the dominant human colonic microbiota ('Ruminococcus bicirculans') reveals two chromosomes and a selective capacity to utilize plant glucans.</title>
        <authorList>
            <consortium name="NISC Comparative Sequencing Program"/>
            <person name="Wegmann U."/>
            <person name="Louis P."/>
            <person name="Goesmann A."/>
            <person name="Henrissat B."/>
            <person name="Duncan S.H."/>
            <person name="Flint H.J."/>
        </authorList>
    </citation>
    <scope>NUCLEOTIDE SEQUENCE</scope>
    <source>
        <strain evidence="1">NBRC 108216</strain>
    </source>
</reference>
<gene>
    <name evidence="1" type="primary">hpaH</name>
    <name evidence="1" type="ORF">GCM10007854_24940</name>
</gene>
<name>A0ABQ5V498_9PROT</name>
<organism evidence="1 2">
    <name type="scientific">Algimonas porphyrae</name>
    <dbReference type="NCBI Taxonomy" id="1128113"/>
    <lineage>
        <taxon>Bacteria</taxon>
        <taxon>Pseudomonadati</taxon>
        <taxon>Pseudomonadota</taxon>
        <taxon>Alphaproteobacteria</taxon>
        <taxon>Maricaulales</taxon>
        <taxon>Robiginitomaculaceae</taxon>
        <taxon>Algimonas</taxon>
    </lineage>
</organism>
<dbReference type="InterPro" id="IPR036663">
    <property type="entry name" value="Fumarylacetoacetase_C_sf"/>
</dbReference>
<evidence type="ECO:0000313" key="2">
    <source>
        <dbReference type="Proteomes" id="UP001161390"/>
    </source>
</evidence>
<dbReference type="EMBL" id="BSNJ01000005">
    <property type="protein sequence ID" value="GLQ21539.1"/>
    <property type="molecule type" value="Genomic_DNA"/>
</dbReference>
<sequence>MPLTPEQIAEQAAAHDKAEIDAKPVRAFSQDRAMDLDDAYAVQDAWVARKVARGRHVIGRKVGLTSRAMQQAMQIGEPDFGTLLDDMLFQSGDTLPAADFIDPRLEVEWTFVLKRDLSGDDLSVDDVMDATDYILPSLELIAARSHRIDPETGYMRLVTDTISDNAANAGIIVGTEPIAPDAIDLRWAGSILYRKGIVEETGLGAGVMDHPAEGLVWLAKRFAPHGIKLEAGQYLMSGSFTRPVMARAGDHFLADFGRYGSVELGFS</sequence>
<reference evidence="1" key="2">
    <citation type="submission" date="2023-01" db="EMBL/GenBank/DDBJ databases">
        <title>Draft genome sequence of Algimonas porphyrae strain NBRC 108216.</title>
        <authorList>
            <person name="Sun Q."/>
            <person name="Mori K."/>
        </authorList>
    </citation>
    <scope>NUCLEOTIDE SEQUENCE</scope>
    <source>
        <strain evidence="1">NBRC 108216</strain>
    </source>
</reference>
<dbReference type="InterPro" id="IPR012690">
    <property type="entry name" value="HpcG"/>
</dbReference>
<protein>
    <submittedName>
        <fullName evidence="1">2-oxo-hepta-3-ene-1,7-dioic acid hydratase</fullName>
    </submittedName>
</protein>
<dbReference type="InterPro" id="IPR050772">
    <property type="entry name" value="Hydratase-Decarb/MhpD_sf"/>
</dbReference>
<dbReference type="PANTHER" id="PTHR30143">
    <property type="entry name" value="ACID HYDRATASE"/>
    <property type="match status" value="1"/>
</dbReference>
<proteinExistence type="predicted"/>
<dbReference type="NCBIfam" id="TIGR02312">
    <property type="entry name" value="HpaH"/>
    <property type="match status" value="1"/>
</dbReference>
<comment type="caution">
    <text evidence="1">The sequence shown here is derived from an EMBL/GenBank/DDBJ whole genome shotgun (WGS) entry which is preliminary data.</text>
</comment>
<dbReference type="PANTHER" id="PTHR30143:SF0">
    <property type="entry name" value="2-KETO-4-PENTENOATE HYDRATASE"/>
    <property type="match status" value="1"/>
</dbReference>
<dbReference type="SUPFAM" id="SSF56529">
    <property type="entry name" value="FAH"/>
    <property type="match status" value="1"/>
</dbReference>